<dbReference type="EMBL" id="JAFLRJ010000327">
    <property type="protein sequence ID" value="MBO0515787.1"/>
    <property type="molecule type" value="Genomic_DNA"/>
</dbReference>
<keyword evidence="3" id="KW-1185">Reference proteome</keyword>
<keyword evidence="1" id="KW-1133">Transmembrane helix</keyword>
<accession>A0A939FE86</accession>
<organism evidence="2 3">
    <name type="scientific">Streptomyces beijiangensis</name>
    <dbReference type="NCBI Taxonomy" id="163361"/>
    <lineage>
        <taxon>Bacteria</taxon>
        <taxon>Bacillati</taxon>
        <taxon>Actinomycetota</taxon>
        <taxon>Actinomycetes</taxon>
        <taxon>Kitasatosporales</taxon>
        <taxon>Streptomycetaceae</taxon>
        <taxon>Streptomyces</taxon>
    </lineage>
</organism>
<reference evidence="2" key="1">
    <citation type="submission" date="2021-03" db="EMBL/GenBank/DDBJ databases">
        <title>Streptomyces poriferae sp. nov., a novel marine sponge-derived Actinobacteria species with anti-MRSA activity.</title>
        <authorList>
            <person name="Sandoval-Powers M."/>
            <person name="Kralova S."/>
            <person name="Nguyen G.-S."/>
            <person name="Fawwal D."/>
            <person name="Degnes K."/>
            <person name="Klinkenberg G."/>
            <person name="Sletta H."/>
            <person name="Wentzel A."/>
            <person name="Liles M.R."/>
        </authorList>
    </citation>
    <scope>NUCLEOTIDE SEQUENCE</scope>
    <source>
        <strain evidence="2">DSM 41794</strain>
    </source>
</reference>
<evidence type="ECO:0000313" key="3">
    <source>
        <dbReference type="Proteomes" id="UP000664167"/>
    </source>
</evidence>
<comment type="caution">
    <text evidence="2">The sequence shown here is derived from an EMBL/GenBank/DDBJ whole genome shotgun (WGS) entry which is preliminary data.</text>
</comment>
<dbReference type="Proteomes" id="UP000664167">
    <property type="component" value="Unassembled WGS sequence"/>
</dbReference>
<keyword evidence="1" id="KW-0472">Membrane</keyword>
<gene>
    <name evidence="2" type="ORF">J0695_28965</name>
</gene>
<dbReference type="AlphaFoldDB" id="A0A939FE86"/>
<dbReference type="RefSeq" id="WP_206966919.1">
    <property type="nucleotide sequence ID" value="NZ_BAAAJJ010000003.1"/>
</dbReference>
<keyword evidence="1" id="KW-0812">Transmembrane</keyword>
<evidence type="ECO:0000256" key="1">
    <source>
        <dbReference type="SAM" id="Phobius"/>
    </source>
</evidence>
<evidence type="ECO:0000313" key="2">
    <source>
        <dbReference type="EMBL" id="MBO0515787.1"/>
    </source>
</evidence>
<feature type="transmembrane region" description="Helical" evidence="1">
    <location>
        <begin position="20"/>
        <end position="39"/>
    </location>
</feature>
<proteinExistence type="predicted"/>
<protein>
    <submittedName>
        <fullName evidence="2">Uncharacterized protein</fullName>
    </submittedName>
</protein>
<name>A0A939FE86_9ACTN</name>
<sequence>MASDDDELTLRVMGGSARWATAACALGAVGTGVASYAGPDGLRFRTLLRWHRLT</sequence>